<dbReference type="PANTHER" id="PTHR11908:SF132">
    <property type="entry name" value="ALDEHYDE OXIDASE 1-RELATED"/>
    <property type="match status" value="1"/>
</dbReference>
<dbReference type="Pfam" id="PF20256">
    <property type="entry name" value="MoCoBD_2"/>
    <property type="match status" value="2"/>
</dbReference>
<evidence type="ECO:0000313" key="5">
    <source>
        <dbReference type="Proteomes" id="UP001219605"/>
    </source>
</evidence>
<dbReference type="SMART" id="SM01008">
    <property type="entry name" value="Ald_Xan_dh_C"/>
    <property type="match status" value="1"/>
</dbReference>
<dbReference type="Pfam" id="PF01315">
    <property type="entry name" value="Ald_Xan_dh_C"/>
    <property type="match status" value="1"/>
</dbReference>
<dbReference type="InterPro" id="IPR037165">
    <property type="entry name" value="AldOxase/xan_DH_Mopterin-bd_sf"/>
</dbReference>
<organism evidence="4 5">
    <name type="scientific">Micromonospora cathayae</name>
    <dbReference type="NCBI Taxonomy" id="3028804"/>
    <lineage>
        <taxon>Bacteria</taxon>
        <taxon>Bacillati</taxon>
        <taxon>Actinomycetota</taxon>
        <taxon>Actinomycetes</taxon>
        <taxon>Micromonosporales</taxon>
        <taxon>Micromonosporaceae</taxon>
        <taxon>Micromonospora</taxon>
    </lineage>
</organism>
<name>A0ABY7ZXI0_9ACTN</name>
<evidence type="ECO:0000256" key="2">
    <source>
        <dbReference type="ARBA" id="ARBA00023002"/>
    </source>
</evidence>
<dbReference type="Gene3D" id="3.90.1170.50">
    <property type="entry name" value="Aldehyde oxidase/xanthine dehydrogenase, a/b hammerhead"/>
    <property type="match status" value="1"/>
</dbReference>
<dbReference type="EMBL" id="CP118615">
    <property type="protein sequence ID" value="WDZ86594.1"/>
    <property type="molecule type" value="Genomic_DNA"/>
</dbReference>
<dbReference type="Gene3D" id="3.30.365.10">
    <property type="entry name" value="Aldehyde oxidase/xanthine dehydrogenase, molybdopterin binding domain"/>
    <property type="match status" value="4"/>
</dbReference>
<sequence>MSTPTPAPGAVGAPRPRIEGPLKVTGTARYAADVPVPDLAHGWLVTASVSRGRIRDIDATTALALPGVLGVLDHRNAPRLNPAAGNYFGPDGSLQLLQDDVVPYAGRPVALVVAETSEQARAAAAALRLSYHVEPHDLDFRLEHPAARPGSTAFGPEADTGDLDAELAASTVVVEERYRTPEESHTALEPHAATVWWHEGDLYAVDSNQGAFSVSEVLAALWSMDRERVHVRSEHVGGGFGGKGACGPQVILGSMASARYGRPVRIVLTRAQVFEATASRPPTDQLVRIGADADGRLRAIHHRPAYALSPLAEYIEWCTEQAKILYAAPAIRTQLTAVPLDILPPASMRGPGATPGSFALESAVDEVAERLGLDPLELRLRNQPTVGPVSGLPFSSRRLVSCLREGARRFGWAARDRRPRSRREGPLLVGTGLATTSFSAGVFPSTASITAEADGTFTVAVGASDIGTGARTALTAVAADALGVGPEQVRIRIGDSDLGMAWGAGGSRGTTSWSFAIVEAAGKLREKLDGPDRPVTATADTTALIDYRPQRERQTFSAVFAEVTVDPATGEVRVRRLLGMFAVGRVINPLLARGQLVGGMIMGLSMALHEESVRDPRTGRQANADLAGYHIASHADVPEIEADFVPDYEPQDPSGFNGLGEIGTAGTAAAIANAVWHATGTRQRTLPIRLDRVLEPDDTTVDDPHVA</sequence>
<dbReference type="Pfam" id="PF02738">
    <property type="entry name" value="MoCoBD_1"/>
    <property type="match status" value="1"/>
</dbReference>
<dbReference type="Proteomes" id="UP001219605">
    <property type="component" value="Chromosome"/>
</dbReference>
<dbReference type="InterPro" id="IPR016208">
    <property type="entry name" value="Ald_Oxase/xanthine_DH-like"/>
</dbReference>
<evidence type="ECO:0000256" key="1">
    <source>
        <dbReference type="ARBA" id="ARBA00022505"/>
    </source>
</evidence>
<reference evidence="4 5" key="1">
    <citation type="submission" date="2023-02" db="EMBL/GenBank/DDBJ databases">
        <authorList>
            <person name="Mo P."/>
        </authorList>
    </citation>
    <scope>NUCLEOTIDE SEQUENCE [LARGE SCALE GENOMIC DNA]</scope>
    <source>
        <strain evidence="4 5">HUAS 3</strain>
    </source>
</reference>
<dbReference type="SUPFAM" id="SSF56003">
    <property type="entry name" value="Molybdenum cofactor-binding domain"/>
    <property type="match status" value="1"/>
</dbReference>
<evidence type="ECO:0000259" key="3">
    <source>
        <dbReference type="SMART" id="SM01008"/>
    </source>
</evidence>
<dbReference type="InterPro" id="IPR008274">
    <property type="entry name" value="AldOxase/xan_DH_MoCoBD1"/>
</dbReference>
<dbReference type="InterPro" id="IPR036856">
    <property type="entry name" value="Ald_Oxase/Xan_DH_a/b_sf"/>
</dbReference>
<keyword evidence="2" id="KW-0560">Oxidoreductase</keyword>
<gene>
    <name evidence="4" type="ORF">PVK37_09445</name>
</gene>
<proteinExistence type="predicted"/>
<dbReference type="PANTHER" id="PTHR11908">
    <property type="entry name" value="XANTHINE DEHYDROGENASE"/>
    <property type="match status" value="1"/>
</dbReference>
<evidence type="ECO:0000313" key="4">
    <source>
        <dbReference type="EMBL" id="WDZ86594.1"/>
    </source>
</evidence>
<dbReference type="RefSeq" id="WP_275033429.1">
    <property type="nucleotide sequence ID" value="NZ_CP118615.1"/>
</dbReference>
<keyword evidence="5" id="KW-1185">Reference proteome</keyword>
<keyword evidence="1" id="KW-0500">Molybdenum</keyword>
<accession>A0ABY7ZXI0</accession>
<protein>
    <submittedName>
        <fullName evidence="4">Xanthine dehydrogenase family protein molybdopterin-binding subunit</fullName>
    </submittedName>
</protein>
<feature type="domain" description="Aldehyde oxidase/xanthine dehydrogenase a/b hammerhead" evidence="3">
    <location>
        <begin position="25"/>
        <end position="135"/>
    </location>
</feature>
<dbReference type="SUPFAM" id="SSF54665">
    <property type="entry name" value="CO dehydrogenase molybdoprotein N-domain-like"/>
    <property type="match status" value="1"/>
</dbReference>
<dbReference type="InterPro" id="IPR046867">
    <property type="entry name" value="AldOxase/xan_DH_MoCoBD2"/>
</dbReference>
<dbReference type="InterPro" id="IPR000674">
    <property type="entry name" value="Ald_Oxase/Xan_DH_a/b"/>
</dbReference>